<dbReference type="VEuPathDB" id="TrichDB:TVAG_587410"/>
<reference evidence="2" key="1">
    <citation type="submission" date="2006-10" db="EMBL/GenBank/DDBJ databases">
        <authorList>
            <person name="Amadeo P."/>
            <person name="Zhao Q."/>
            <person name="Wortman J."/>
            <person name="Fraser-Liggett C."/>
            <person name="Carlton J."/>
        </authorList>
    </citation>
    <scope>NUCLEOTIDE SEQUENCE</scope>
    <source>
        <strain evidence="2">G3</strain>
    </source>
</reference>
<dbReference type="EMBL" id="DS114301">
    <property type="protein sequence ID" value="EAX88500.1"/>
    <property type="molecule type" value="Genomic_DNA"/>
</dbReference>
<sequence length="1519" mass="173866">MAPYIPKIVELSSQHFFQRTIRDFQVLVAQLMKQVTDFGENLPPSVDNRAPLNRISSALQNLMQKSLLISYLKAPPSTFNSIQQTIRSIQQDFLSMRDTAISSSQKSFNSLLSTSNELENSIKHIIAAHGFLSITTVLQNLLRHFAFDEDIKIPSLKNEHCKLNPKPSKESPNSKTASQVLNEYKEIKNPDPETRQRFITEFETSLESEIKFESCTSAIESIIFVILTIQPPQDPAKKVFTKCSNFYFSASRAVTQFYKLPEYAFSKNDIEQFNKALENLQTVSDSIIKARKKPVGWSAQDTKSFMKCTEPLIKIGQTLTSVIDVIEKGNQLIGTNIFKLNLSQLLPRPISLRFLVSEPLDDENQTEFNINRCLSKITPQLQSITEKGLSMLPTENKIIHPADFTTIFSRIRVNIRLIEEELFNLSLNRFNDFPVAKAGITMLSSISGIRERLEQYILCMNTIPLVISSLREISMILYEQGFSVNMDHVFTEINSLLNIIFDVYRIYEEMDISGAANLSTCSQLSFIATSITELTQKWPEFQPFSEYFSNLNLFKLNMTEILSKIEEFRNLSTDCLKRWTSADYVSRFNAQYKSIYSSATIIRREQIEALPSKLLGQLTGWLSNLPHSPPKRTTVNEMDIKMSILRKMLTIYINTHPDNQISSQFEQLFNCIDMFAQMNIHFYSKLQLKNLLSFLERVNTGSDNPTESSDVDNTDTSSAEPSKNDESNIDSSQLVFSEEEMALWTPFAQKVFSVDHVSVHPQFPSYTEEFVHSRARQVYEEFKEEWRGETSSFDTELAEIDSEISQPSYEHLTLHYQSFNDKVVSALEHKVDLLLQMLLELNPPSRGRGYPREFPPHPKAAQISELSKILTSVGSNLKDLEFGWLPTLLECRGLTYNIFRATDVSSDQTTPVALIRNLTNCAFAFFRLSRCLLFAKGTTPTFAPDLKMLKVLVGGLLEKTRFVKENSPLLFHEIDQVVKSNMYNNFSSLISSVKVLKRSRALFDAKELVTITDLDFFDFGDFFKRMNCEHISLSSFLDSNIYEIFTQNICPVTKYVESNFDNSFLSDHIKSILKFKQELSISPIAVSWDKTDDRLTSLTVLQQLIDISISFDRVCPVVQRKRKEPFLSGTDFLSIELLIFELQNEIESLVQSKPSRLCKLYIDLTRVLTAMKDISSKFGPRKSNSSSMTNFVTEWNNFTKSLDNLPMSDFHGEFRHLSNKIIDVIQDSPSLGIQREIKSITFLLKHFEILPTIETLRKLRFAFQFLEGQKGRFTTQDTTNTLPFFQLQVIISTMLSMYRIVELIPMITIKLSKSIGQELPIRKPDILEVIDNEEKPSAPSNSDLERQLTLFEQTALGHMTSALFDANVADEEKIATLPILKRSVEHCKMMVENAKLCNQELESINNSLKEYVQIKSVPNENKQETEGGESAEGREISTELDEVRSKKEYDIIKNRYQTTMSSVLTLTSANYELSQTKRQTDARNEKNQNLSHLISIHKELESIHQSGVEWNSIEKLLTD</sequence>
<gene>
    <name evidence="2" type="ORF">TVAG_587410</name>
</gene>
<accession>A2G2V8</accession>
<dbReference type="Proteomes" id="UP000001542">
    <property type="component" value="Unassembled WGS sequence"/>
</dbReference>
<protein>
    <submittedName>
        <fullName evidence="2">Uncharacterized protein</fullName>
    </submittedName>
</protein>
<dbReference type="VEuPathDB" id="TrichDB:TVAGG3_0820110"/>
<reference evidence="2" key="2">
    <citation type="journal article" date="2007" name="Science">
        <title>Draft genome sequence of the sexually transmitted pathogen Trichomonas vaginalis.</title>
        <authorList>
            <person name="Carlton J.M."/>
            <person name="Hirt R.P."/>
            <person name="Silva J.C."/>
            <person name="Delcher A.L."/>
            <person name="Schatz M."/>
            <person name="Zhao Q."/>
            <person name="Wortman J.R."/>
            <person name="Bidwell S.L."/>
            <person name="Alsmark U.C.M."/>
            <person name="Besteiro S."/>
            <person name="Sicheritz-Ponten T."/>
            <person name="Noel C.J."/>
            <person name="Dacks J.B."/>
            <person name="Foster P.G."/>
            <person name="Simillion C."/>
            <person name="Van de Peer Y."/>
            <person name="Miranda-Saavedra D."/>
            <person name="Barton G.J."/>
            <person name="Westrop G.D."/>
            <person name="Mueller S."/>
            <person name="Dessi D."/>
            <person name="Fiori P.L."/>
            <person name="Ren Q."/>
            <person name="Paulsen I."/>
            <person name="Zhang H."/>
            <person name="Bastida-Corcuera F.D."/>
            <person name="Simoes-Barbosa A."/>
            <person name="Brown M.T."/>
            <person name="Hayes R.D."/>
            <person name="Mukherjee M."/>
            <person name="Okumura C.Y."/>
            <person name="Schneider R."/>
            <person name="Smith A.J."/>
            <person name="Vanacova S."/>
            <person name="Villalvazo M."/>
            <person name="Haas B.J."/>
            <person name="Pertea M."/>
            <person name="Feldblyum T.V."/>
            <person name="Utterback T.R."/>
            <person name="Shu C.L."/>
            <person name="Osoegawa K."/>
            <person name="de Jong P.J."/>
            <person name="Hrdy I."/>
            <person name="Horvathova L."/>
            <person name="Zubacova Z."/>
            <person name="Dolezal P."/>
            <person name="Malik S.B."/>
            <person name="Logsdon J.M. Jr."/>
            <person name="Henze K."/>
            <person name="Gupta A."/>
            <person name="Wang C.C."/>
            <person name="Dunne R.L."/>
            <person name="Upcroft J.A."/>
            <person name="Upcroft P."/>
            <person name="White O."/>
            <person name="Salzberg S.L."/>
            <person name="Tang P."/>
            <person name="Chiu C.-H."/>
            <person name="Lee Y.-S."/>
            <person name="Embley T.M."/>
            <person name="Coombs G.H."/>
            <person name="Mottram J.C."/>
            <person name="Tachezy J."/>
            <person name="Fraser-Liggett C.M."/>
            <person name="Johnson P.J."/>
        </authorList>
    </citation>
    <scope>NUCLEOTIDE SEQUENCE [LARGE SCALE GENOMIC DNA]</scope>
    <source>
        <strain evidence="2">G3</strain>
    </source>
</reference>
<dbReference type="KEGG" id="tva:4746170"/>
<name>A2G2V8_TRIV3</name>
<dbReference type="InParanoid" id="A2G2V8"/>
<keyword evidence="3" id="KW-1185">Reference proteome</keyword>
<evidence type="ECO:0000256" key="1">
    <source>
        <dbReference type="SAM" id="MobiDB-lite"/>
    </source>
</evidence>
<proteinExistence type="predicted"/>
<feature type="region of interest" description="Disordered" evidence="1">
    <location>
        <begin position="1419"/>
        <end position="1438"/>
    </location>
</feature>
<dbReference type="RefSeq" id="XP_001301430.1">
    <property type="nucleotide sequence ID" value="XM_001301429.1"/>
</dbReference>
<feature type="compositionally biased region" description="Basic and acidic residues" evidence="1">
    <location>
        <begin position="1421"/>
        <end position="1438"/>
    </location>
</feature>
<evidence type="ECO:0000313" key="3">
    <source>
        <dbReference type="Proteomes" id="UP000001542"/>
    </source>
</evidence>
<evidence type="ECO:0000313" key="2">
    <source>
        <dbReference type="EMBL" id="EAX88500.1"/>
    </source>
</evidence>
<organism evidence="2 3">
    <name type="scientific">Trichomonas vaginalis (strain ATCC PRA-98 / G3)</name>
    <dbReference type="NCBI Taxonomy" id="412133"/>
    <lineage>
        <taxon>Eukaryota</taxon>
        <taxon>Metamonada</taxon>
        <taxon>Parabasalia</taxon>
        <taxon>Trichomonadida</taxon>
        <taxon>Trichomonadidae</taxon>
        <taxon>Trichomonas</taxon>
    </lineage>
</organism>
<feature type="region of interest" description="Disordered" evidence="1">
    <location>
        <begin position="702"/>
        <end position="730"/>
    </location>
</feature>
<dbReference type="OrthoDB" id="10637991at2759"/>